<evidence type="ECO:0000313" key="2">
    <source>
        <dbReference type="EMBL" id="PIL29540.1"/>
    </source>
</evidence>
<feature type="transmembrane region" description="Helical" evidence="1">
    <location>
        <begin position="67"/>
        <end position="87"/>
    </location>
</feature>
<gene>
    <name evidence="2" type="ORF">GSI_08348</name>
</gene>
<proteinExistence type="predicted"/>
<dbReference type="Proteomes" id="UP000230002">
    <property type="component" value="Unassembled WGS sequence"/>
</dbReference>
<reference evidence="2 3" key="1">
    <citation type="journal article" date="2015" name="Sci. Rep.">
        <title>Chromosome-level genome map provides insights into diverse defense mechanisms in the medicinal fungus Ganoderma sinense.</title>
        <authorList>
            <person name="Zhu Y."/>
            <person name="Xu J."/>
            <person name="Sun C."/>
            <person name="Zhou S."/>
            <person name="Xu H."/>
            <person name="Nelson D.R."/>
            <person name="Qian J."/>
            <person name="Song J."/>
            <person name="Luo H."/>
            <person name="Xiang L."/>
            <person name="Li Y."/>
            <person name="Xu Z."/>
            <person name="Ji A."/>
            <person name="Wang L."/>
            <person name="Lu S."/>
            <person name="Hayward A."/>
            <person name="Sun W."/>
            <person name="Li X."/>
            <person name="Schwartz D.C."/>
            <person name="Wang Y."/>
            <person name="Chen S."/>
        </authorList>
    </citation>
    <scope>NUCLEOTIDE SEQUENCE [LARGE SCALE GENOMIC DNA]</scope>
    <source>
        <strain evidence="2 3">ZZ0214-1</strain>
    </source>
</reference>
<keyword evidence="3" id="KW-1185">Reference proteome</keyword>
<dbReference type="AlphaFoldDB" id="A0A2G8S6Y8"/>
<protein>
    <submittedName>
        <fullName evidence="2">Uncharacterized protein</fullName>
    </submittedName>
</protein>
<name>A0A2G8S6Y8_9APHY</name>
<keyword evidence="1" id="KW-1133">Transmembrane helix</keyword>
<organism evidence="2 3">
    <name type="scientific">Ganoderma sinense ZZ0214-1</name>
    <dbReference type="NCBI Taxonomy" id="1077348"/>
    <lineage>
        <taxon>Eukaryota</taxon>
        <taxon>Fungi</taxon>
        <taxon>Dikarya</taxon>
        <taxon>Basidiomycota</taxon>
        <taxon>Agaricomycotina</taxon>
        <taxon>Agaricomycetes</taxon>
        <taxon>Polyporales</taxon>
        <taxon>Polyporaceae</taxon>
        <taxon>Ganoderma</taxon>
    </lineage>
</organism>
<evidence type="ECO:0000256" key="1">
    <source>
        <dbReference type="SAM" id="Phobius"/>
    </source>
</evidence>
<evidence type="ECO:0000313" key="3">
    <source>
        <dbReference type="Proteomes" id="UP000230002"/>
    </source>
</evidence>
<dbReference type="EMBL" id="AYKW01000021">
    <property type="protein sequence ID" value="PIL29540.1"/>
    <property type="molecule type" value="Genomic_DNA"/>
</dbReference>
<accession>A0A2G8S6Y8</accession>
<comment type="caution">
    <text evidence="2">The sequence shown here is derived from an EMBL/GenBank/DDBJ whole genome shotgun (WGS) entry which is preliminary data.</text>
</comment>
<keyword evidence="1" id="KW-0472">Membrane</keyword>
<sequence length="109" mass="11697">MHKEEPPALWGCVGDRTNKYWGQGGRRQAFNLLIVAALPPEVAGLDSHLKTDGDGTSRLGSSCACKFLVGLVGGAAHVSLICLSGYISTRRKIEACPCTRIVSVFKHSR</sequence>
<keyword evidence="1" id="KW-0812">Transmembrane</keyword>